<protein>
    <submittedName>
        <fullName evidence="2">Uncharacterized protein</fullName>
    </submittedName>
</protein>
<organism evidence="2 3">
    <name type="scientific">Amycolatopsis australiensis</name>
    <dbReference type="NCBI Taxonomy" id="546364"/>
    <lineage>
        <taxon>Bacteria</taxon>
        <taxon>Bacillati</taxon>
        <taxon>Actinomycetota</taxon>
        <taxon>Actinomycetes</taxon>
        <taxon>Pseudonocardiales</taxon>
        <taxon>Pseudonocardiaceae</taxon>
        <taxon>Amycolatopsis</taxon>
    </lineage>
</organism>
<evidence type="ECO:0000256" key="1">
    <source>
        <dbReference type="SAM" id="MobiDB-lite"/>
    </source>
</evidence>
<dbReference type="EMBL" id="FPJG01000002">
    <property type="protein sequence ID" value="SFW12902.1"/>
    <property type="molecule type" value="Genomic_DNA"/>
</dbReference>
<dbReference type="AlphaFoldDB" id="A0A1K1LTD6"/>
<dbReference type="OrthoDB" id="5192889at2"/>
<reference evidence="3" key="1">
    <citation type="submission" date="2016-11" db="EMBL/GenBank/DDBJ databases">
        <authorList>
            <person name="Varghese N."/>
            <person name="Submissions S."/>
        </authorList>
    </citation>
    <scope>NUCLEOTIDE SEQUENCE [LARGE SCALE GENOMIC DNA]</scope>
    <source>
        <strain evidence="3">DSM 44671</strain>
    </source>
</reference>
<name>A0A1K1LTD6_9PSEU</name>
<keyword evidence="3" id="KW-1185">Reference proteome</keyword>
<gene>
    <name evidence="2" type="ORF">SAMN04489730_0121</name>
</gene>
<proteinExistence type="predicted"/>
<evidence type="ECO:0000313" key="2">
    <source>
        <dbReference type="EMBL" id="SFW12902.1"/>
    </source>
</evidence>
<evidence type="ECO:0000313" key="3">
    <source>
        <dbReference type="Proteomes" id="UP000182740"/>
    </source>
</evidence>
<feature type="region of interest" description="Disordered" evidence="1">
    <location>
        <begin position="1"/>
        <end position="38"/>
    </location>
</feature>
<accession>A0A1K1LTD6</accession>
<sequence length="410" mass="44318">MTTDKAAKRAARELAGGTRDRRTSSSYTAARRADTRSARRHIEALDEEPPATVDAPAAVMMARHLRAAQLHLSAVRSLAIGQNLILSSTASDAPPGPFPAMQAAVDDSIVTTLHLQMWADRTAHASGAIDEPIDRGLNSDPATSVAWQQLYPGPRNDVSITWCAAGGKMPQLGETLSGTVDDPPWDRTRYSLPGAVPTWTLSAYAEGRNVHRARDVVPATPAAPVWAAHEGLYRYASDWMNRRGDSPADLAAALDGLKEVAGMLPDVAEQIVDEVTARLERGRLTGVDRERFTAAAATLTGLLAKPTGDGGRVNQLGRALWQMRRALTGAAVTTRSDADAQFSPSLRRECEGKTAVELRKLLGEEMFLQRQRSRVRPGVYDRAEQLEAMLTWMHATGANTYSATRHAATV</sequence>
<feature type="compositionally biased region" description="Basic and acidic residues" evidence="1">
    <location>
        <begin position="1"/>
        <end position="23"/>
    </location>
</feature>
<dbReference type="RefSeq" id="WP_072474381.1">
    <property type="nucleotide sequence ID" value="NZ_FPJG01000002.1"/>
</dbReference>
<dbReference type="Proteomes" id="UP000182740">
    <property type="component" value="Unassembled WGS sequence"/>
</dbReference>